<dbReference type="Pfam" id="PF03466">
    <property type="entry name" value="LysR_substrate"/>
    <property type="match status" value="1"/>
</dbReference>
<gene>
    <name evidence="13" type="ORF">SAMN05421880_11458</name>
</gene>
<dbReference type="PANTHER" id="PTHR30126:SF25">
    <property type="entry name" value="HTH-TYPE TRANSCRIPTIONAL REGULATOR METR"/>
    <property type="match status" value="1"/>
</dbReference>
<accession>A0A1I4QBZ2</accession>
<dbReference type="SUPFAM" id="SSF46785">
    <property type="entry name" value="Winged helix' DNA-binding domain"/>
    <property type="match status" value="1"/>
</dbReference>
<dbReference type="PRINTS" id="PR00039">
    <property type="entry name" value="HTHLYSR"/>
</dbReference>
<reference evidence="13 14" key="1">
    <citation type="submission" date="2016-10" db="EMBL/GenBank/DDBJ databases">
        <authorList>
            <person name="de Groot N.N."/>
        </authorList>
    </citation>
    <scope>NUCLEOTIDE SEQUENCE [LARGE SCALE GENOMIC DNA]</scope>
    <source>
        <strain evidence="13 14">Nm146</strain>
    </source>
</reference>
<evidence type="ECO:0000256" key="8">
    <source>
        <dbReference type="ARBA" id="ARBA00023125"/>
    </source>
</evidence>
<dbReference type="CDD" id="cd08441">
    <property type="entry name" value="PBP2_MetR"/>
    <property type="match status" value="1"/>
</dbReference>
<evidence type="ECO:0000256" key="2">
    <source>
        <dbReference type="ARBA" id="ARBA00009437"/>
    </source>
</evidence>
<name>A0A1I4QBZ2_9PROT</name>
<evidence type="ECO:0000313" key="14">
    <source>
        <dbReference type="Proteomes" id="UP000199561"/>
    </source>
</evidence>
<dbReference type="PANTHER" id="PTHR30126">
    <property type="entry name" value="HTH-TYPE TRANSCRIPTIONAL REGULATOR"/>
    <property type="match status" value="1"/>
</dbReference>
<evidence type="ECO:0000256" key="9">
    <source>
        <dbReference type="ARBA" id="ARBA00023159"/>
    </source>
</evidence>
<evidence type="ECO:0000256" key="3">
    <source>
        <dbReference type="ARBA" id="ARBA00019365"/>
    </source>
</evidence>
<evidence type="ECO:0000256" key="5">
    <source>
        <dbReference type="ARBA" id="ARBA00022491"/>
    </source>
</evidence>
<keyword evidence="8" id="KW-0238">DNA-binding</keyword>
<dbReference type="PROSITE" id="PS50931">
    <property type="entry name" value="HTH_LYSR"/>
    <property type="match status" value="1"/>
</dbReference>
<dbReference type="InterPro" id="IPR036388">
    <property type="entry name" value="WH-like_DNA-bd_sf"/>
</dbReference>
<evidence type="ECO:0000256" key="4">
    <source>
        <dbReference type="ARBA" id="ARBA00022490"/>
    </source>
</evidence>
<dbReference type="GO" id="GO:0009086">
    <property type="term" value="P:methionine biosynthetic process"/>
    <property type="evidence" value="ECO:0007669"/>
    <property type="project" value="UniProtKB-KW"/>
</dbReference>
<evidence type="ECO:0000256" key="11">
    <source>
        <dbReference type="ARBA" id="ARBA00023167"/>
    </source>
</evidence>
<keyword evidence="9" id="KW-0010">Activator</keyword>
<sequence length="307" mass="34811">MIELRHLRTLHALQETGSLSLAAERVHLTQSALSHQIKVLQEYYKLPLIRRQGHAIQLTEPGKRLVQLAEKVIKEVQAAERDMARFSQPTGGSLRIALECHTCFDWLMPIMDTFREHWPEVELDLVSGFHADPIRLLKQGEADIVIGSENKPQRSIVHHPLFRFEILAVLAPGHELGKKRVLHAADFANQTLITYPVPEERIDLISKVLTPAGIVWQRRTAELTIAILQLVASRRGIAALPNWGIKSYVDHDYVIARRIGTHGLWSDLFVSTRKETAALPYLQDFLITSRDQCFTTLDGIVPLRADE</sequence>
<dbReference type="RefSeq" id="WP_090668917.1">
    <property type="nucleotide sequence ID" value="NZ_FOUF01000014.1"/>
</dbReference>
<organism evidence="13 14">
    <name type="scientific">Nitrosomonas nitrosa</name>
    <dbReference type="NCBI Taxonomy" id="52442"/>
    <lineage>
        <taxon>Bacteria</taxon>
        <taxon>Pseudomonadati</taxon>
        <taxon>Pseudomonadota</taxon>
        <taxon>Betaproteobacteria</taxon>
        <taxon>Nitrosomonadales</taxon>
        <taxon>Nitrosomonadaceae</taxon>
        <taxon>Nitrosomonas</taxon>
    </lineage>
</organism>
<evidence type="ECO:0000259" key="12">
    <source>
        <dbReference type="PROSITE" id="PS50931"/>
    </source>
</evidence>
<dbReference type="InterPro" id="IPR037406">
    <property type="entry name" value="MetR_PBP2"/>
</dbReference>
<keyword evidence="14" id="KW-1185">Reference proteome</keyword>
<evidence type="ECO:0000256" key="10">
    <source>
        <dbReference type="ARBA" id="ARBA00023163"/>
    </source>
</evidence>
<keyword evidence="10" id="KW-0804">Transcription</keyword>
<dbReference type="GO" id="GO:0003700">
    <property type="term" value="F:DNA-binding transcription factor activity"/>
    <property type="evidence" value="ECO:0007669"/>
    <property type="project" value="InterPro"/>
</dbReference>
<dbReference type="InterPro" id="IPR005119">
    <property type="entry name" value="LysR_subst-bd"/>
</dbReference>
<evidence type="ECO:0000256" key="6">
    <source>
        <dbReference type="ARBA" id="ARBA00022605"/>
    </source>
</evidence>
<keyword evidence="4" id="KW-0963">Cytoplasm</keyword>
<dbReference type="EMBL" id="FOUF01000014">
    <property type="protein sequence ID" value="SFM37316.1"/>
    <property type="molecule type" value="Genomic_DNA"/>
</dbReference>
<evidence type="ECO:0000256" key="1">
    <source>
        <dbReference type="ARBA" id="ARBA00004496"/>
    </source>
</evidence>
<dbReference type="Gene3D" id="1.10.10.10">
    <property type="entry name" value="Winged helix-like DNA-binding domain superfamily/Winged helix DNA-binding domain"/>
    <property type="match status" value="1"/>
</dbReference>
<dbReference type="Pfam" id="PF00126">
    <property type="entry name" value="HTH_1"/>
    <property type="match status" value="1"/>
</dbReference>
<feature type="domain" description="HTH lysR-type" evidence="12">
    <location>
        <begin position="2"/>
        <end position="59"/>
    </location>
</feature>
<keyword evidence="7" id="KW-0805">Transcription regulation</keyword>
<comment type="similarity">
    <text evidence="2">Belongs to the LysR transcriptional regulatory family.</text>
</comment>
<dbReference type="SUPFAM" id="SSF53850">
    <property type="entry name" value="Periplasmic binding protein-like II"/>
    <property type="match status" value="1"/>
</dbReference>
<comment type="subcellular location">
    <subcellularLocation>
        <location evidence="1">Cytoplasm</location>
    </subcellularLocation>
</comment>
<dbReference type="InterPro" id="IPR036390">
    <property type="entry name" value="WH_DNA-bd_sf"/>
</dbReference>
<keyword evidence="11" id="KW-0486">Methionine biosynthesis</keyword>
<keyword evidence="6" id="KW-0028">Amino-acid biosynthesis</keyword>
<dbReference type="Gene3D" id="3.40.190.10">
    <property type="entry name" value="Periplasmic binding protein-like II"/>
    <property type="match status" value="2"/>
</dbReference>
<dbReference type="GO" id="GO:0005737">
    <property type="term" value="C:cytoplasm"/>
    <property type="evidence" value="ECO:0007669"/>
    <property type="project" value="UniProtKB-SubCell"/>
</dbReference>
<keyword evidence="5" id="KW-0678">Repressor</keyword>
<dbReference type="GO" id="GO:0000976">
    <property type="term" value="F:transcription cis-regulatory region binding"/>
    <property type="evidence" value="ECO:0007669"/>
    <property type="project" value="TreeGrafter"/>
</dbReference>
<proteinExistence type="inferred from homology"/>
<dbReference type="Proteomes" id="UP000199561">
    <property type="component" value="Unassembled WGS sequence"/>
</dbReference>
<dbReference type="AlphaFoldDB" id="A0A1I4QBZ2"/>
<evidence type="ECO:0000313" key="13">
    <source>
        <dbReference type="EMBL" id="SFM37316.1"/>
    </source>
</evidence>
<protein>
    <recommendedName>
        <fullName evidence="3">HTH-type transcriptional regulator MetR</fullName>
    </recommendedName>
</protein>
<evidence type="ECO:0000256" key="7">
    <source>
        <dbReference type="ARBA" id="ARBA00023015"/>
    </source>
</evidence>
<dbReference type="InterPro" id="IPR000847">
    <property type="entry name" value="LysR_HTH_N"/>
</dbReference>
<dbReference type="STRING" id="52442.SAMN05421880_11458"/>